<dbReference type="RefSeq" id="XP_040688176.1">
    <property type="nucleotide sequence ID" value="XM_040831149.1"/>
</dbReference>
<organism evidence="1 2">
    <name type="scientific">Aspergillus wentii DTO 134E9</name>
    <dbReference type="NCBI Taxonomy" id="1073089"/>
    <lineage>
        <taxon>Eukaryota</taxon>
        <taxon>Fungi</taxon>
        <taxon>Dikarya</taxon>
        <taxon>Ascomycota</taxon>
        <taxon>Pezizomycotina</taxon>
        <taxon>Eurotiomycetes</taxon>
        <taxon>Eurotiomycetidae</taxon>
        <taxon>Eurotiales</taxon>
        <taxon>Aspergillaceae</taxon>
        <taxon>Aspergillus</taxon>
        <taxon>Aspergillus subgen. Cremei</taxon>
    </lineage>
</organism>
<dbReference type="VEuPathDB" id="FungiDB:ASPWEDRAFT_173914"/>
<proteinExistence type="predicted"/>
<evidence type="ECO:0000313" key="1">
    <source>
        <dbReference type="EMBL" id="OJJ34500.1"/>
    </source>
</evidence>
<dbReference type="Proteomes" id="UP000184383">
    <property type="component" value="Unassembled WGS sequence"/>
</dbReference>
<evidence type="ECO:0000313" key="2">
    <source>
        <dbReference type="Proteomes" id="UP000184383"/>
    </source>
</evidence>
<keyword evidence="2" id="KW-1185">Reference proteome</keyword>
<dbReference type="EMBL" id="KV878213">
    <property type="protein sequence ID" value="OJJ34500.1"/>
    <property type="molecule type" value="Genomic_DNA"/>
</dbReference>
<name>A0A1L9RHT3_ASPWE</name>
<reference evidence="2" key="1">
    <citation type="journal article" date="2017" name="Genome Biol.">
        <title>Comparative genomics reveals high biological diversity and specific adaptations in the industrially and medically important fungal genus Aspergillus.</title>
        <authorList>
            <person name="de Vries R.P."/>
            <person name="Riley R."/>
            <person name="Wiebenga A."/>
            <person name="Aguilar-Osorio G."/>
            <person name="Amillis S."/>
            <person name="Uchima C.A."/>
            <person name="Anderluh G."/>
            <person name="Asadollahi M."/>
            <person name="Askin M."/>
            <person name="Barry K."/>
            <person name="Battaglia E."/>
            <person name="Bayram O."/>
            <person name="Benocci T."/>
            <person name="Braus-Stromeyer S.A."/>
            <person name="Caldana C."/>
            <person name="Canovas D."/>
            <person name="Cerqueira G.C."/>
            <person name="Chen F."/>
            <person name="Chen W."/>
            <person name="Choi C."/>
            <person name="Clum A."/>
            <person name="Dos Santos R.A."/>
            <person name="Damasio A.R."/>
            <person name="Diallinas G."/>
            <person name="Emri T."/>
            <person name="Fekete E."/>
            <person name="Flipphi M."/>
            <person name="Freyberg S."/>
            <person name="Gallo A."/>
            <person name="Gournas C."/>
            <person name="Habgood R."/>
            <person name="Hainaut M."/>
            <person name="Harispe M.L."/>
            <person name="Henrissat B."/>
            <person name="Hilden K.S."/>
            <person name="Hope R."/>
            <person name="Hossain A."/>
            <person name="Karabika E."/>
            <person name="Karaffa L."/>
            <person name="Karanyi Z."/>
            <person name="Krasevec N."/>
            <person name="Kuo A."/>
            <person name="Kusch H."/>
            <person name="LaButti K."/>
            <person name="Lagendijk E.L."/>
            <person name="Lapidus A."/>
            <person name="Levasseur A."/>
            <person name="Lindquist E."/>
            <person name="Lipzen A."/>
            <person name="Logrieco A.F."/>
            <person name="MacCabe A."/>
            <person name="Maekelae M.R."/>
            <person name="Malavazi I."/>
            <person name="Melin P."/>
            <person name="Meyer V."/>
            <person name="Mielnichuk N."/>
            <person name="Miskei M."/>
            <person name="Molnar A.P."/>
            <person name="Mule G."/>
            <person name="Ngan C.Y."/>
            <person name="Orejas M."/>
            <person name="Orosz E."/>
            <person name="Ouedraogo J.P."/>
            <person name="Overkamp K.M."/>
            <person name="Park H.-S."/>
            <person name="Perrone G."/>
            <person name="Piumi F."/>
            <person name="Punt P.J."/>
            <person name="Ram A.F."/>
            <person name="Ramon A."/>
            <person name="Rauscher S."/>
            <person name="Record E."/>
            <person name="Riano-Pachon D.M."/>
            <person name="Robert V."/>
            <person name="Roehrig J."/>
            <person name="Ruller R."/>
            <person name="Salamov A."/>
            <person name="Salih N.S."/>
            <person name="Samson R.A."/>
            <person name="Sandor E."/>
            <person name="Sanguinetti M."/>
            <person name="Schuetze T."/>
            <person name="Sepcic K."/>
            <person name="Shelest E."/>
            <person name="Sherlock G."/>
            <person name="Sophianopoulou V."/>
            <person name="Squina F.M."/>
            <person name="Sun H."/>
            <person name="Susca A."/>
            <person name="Todd R.B."/>
            <person name="Tsang A."/>
            <person name="Unkles S.E."/>
            <person name="van de Wiele N."/>
            <person name="van Rossen-Uffink D."/>
            <person name="Oliveira J.V."/>
            <person name="Vesth T.C."/>
            <person name="Visser J."/>
            <person name="Yu J.-H."/>
            <person name="Zhou M."/>
            <person name="Andersen M.R."/>
            <person name="Archer D.B."/>
            <person name="Baker S.E."/>
            <person name="Benoit I."/>
            <person name="Brakhage A.A."/>
            <person name="Braus G.H."/>
            <person name="Fischer R."/>
            <person name="Frisvad J.C."/>
            <person name="Goldman G.H."/>
            <person name="Houbraken J."/>
            <person name="Oakley B."/>
            <person name="Pocsi I."/>
            <person name="Scazzocchio C."/>
            <person name="Seiboth B."/>
            <person name="vanKuyk P.A."/>
            <person name="Wortman J."/>
            <person name="Dyer P.S."/>
            <person name="Grigoriev I.V."/>
        </authorList>
    </citation>
    <scope>NUCLEOTIDE SEQUENCE [LARGE SCALE GENOMIC DNA]</scope>
    <source>
        <strain evidence="2">DTO 134E9</strain>
    </source>
</reference>
<gene>
    <name evidence="1" type="ORF">ASPWEDRAFT_173914</name>
</gene>
<protein>
    <submittedName>
        <fullName evidence="1">Uncharacterized protein</fullName>
    </submittedName>
</protein>
<sequence>MAALANSLIDMPVSKNSKTIVKTRPRSRSIPSSSFNNEKARIAAFFAAIRSNPEPPKPGKPLNTVTIQLRLVKGSKVAKPSSSLPRSRKLKIDSILYRSARKTLSKHNIPVKKIYFPSNKRDIYIDGIKERIPTVEITAVRAIPEHHWRAAIRDIYDEFTEAGYQGIQIPPQLPEISIDSFQPFELFESCTICLAHMAKSSSA</sequence>
<dbReference type="AlphaFoldDB" id="A0A1L9RHT3"/>
<dbReference type="GeneID" id="63746997"/>
<accession>A0A1L9RHT3</accession>